<organism evidence="4">
    <name type="scientific">bioreactor metagenome</name>
    <dbReference type="NCBI Taxonomy" id="1076179"/>
    <lineage>
        <taxon>unclassified sequences</taxon>
        <taxon>metagenomes</taxon>
        <taxon>ecological metagenomes</taxon>
    </lineage>
</organism>
<evidence type="ECO:0000259" key="3">
    <source>
        <dbReference type="PROSITE" id="PS51186"/>
    </source>
</evidence>
<reference evidence="4" key="1">
    <citation type="submission" date="2019-08" db="EMBL/GenBank/DDBJ databases">
        <authorList>
            <person name="Kucharzyk K."/>
            <person name="Murdoch R.W."/>
            <person name="Higgins S."/>
            <person name="Loffler F."/>
        </authorList>
    </citation>
    <scope>NUCLEOTIDE SEQUENCE</scope>
</reference>
<proteinExistence type="predicted"/>
<evidence type="ECO:0000256" key="2">
    <source>
        <dbReference type="ARBA" id="ARBA00023315"/>
    </source>
</evidence>
<dbReference type="InterPro" id="IPR000182">
    <property type="entry name" value="GNAT_dom"/>
</dbReference>
<dbReference type="EMBL" id="VSSQ01139182">
    <property type="protein sequence ID" value="MPN61902.1"/>
    <property type="molecule type" value="Genomic_DNA"/>
</dbReference>
<dbReference type="CDD" id="cd04301">
    <property type="entry name" value="NAT_SF"/>
    <property type="match status" value="1"/>
</dbReference>
<keyword evidence="2 4" id="KW-0012">Acyltransferase</keyword>
<dbReference type="EC" id="2.3.1.189" evidence="4"/>
<dbReference type="Gene3D" id="3.40.630.30">
    <property type="match status" value="1"/>
</dbReference>
<dbReference type="PROSITE" id="PS51186">
    <property type="entry name" value="GNAT"/>
    <property type="match status" value="1"/>
</dbReference>
<feature type="domain" description="N-acetyltransferase" evidence="3">
    <location>
        <begin position="1"/>
        <end position="111"/>
    </location>
</feature>
<dbReference type="InterPro" id="IPR016181">
    <property type="entry name" value="Acyl_CoA_acyltransferase"/>
</dbReference>
<comment type="caution">
    <text evidence="4">The sequence shown here is derived from an EMBL/GenBank/DDBJ whole genome shotgun (WGS) entry which is preliminary data.</text>
</comment>
<dbReference type="Pfam" id="PF00583">
    <property type="entry name" value="Acetyltransf_1"/>
    <property type="match status" value="1"/>
</dbReference>
<dbReference type="AlphaFoldDB" id="A0A645JFC9"/>
<dbReference type="SUPFAM" id="SSF55729">
    <property type="entry name" value="Acyl-CoA N-acyltransferases (Nat)"/>
    <property type="match status" value="1"/>
</dbReference>
<gene>
    <name evidence="4" type="primary">mshD_33</name>
    <name evidence="4" type="ORF">SDC9_209648</name>
</gene>
<evidence type="ECO:0000313" key="4">
    <source>
        <dbReference type="EMBL" id="MPN61902.1"/>
    </source>
</evidence>
<accession>A0A645JFC9</accession>
<evidence type="ECO:0000256" key="1">
    <source>
        <dbReference type="ARBA" id="ARBA00022679"/>
    </source>
</evidence>
<dbReference type="InterPro" id="IPR050680">
    <property type="entry name" value="YpeA/RimI_acetyltransf"/>
</dbReference>
<dbReference type="PANTHER" id="PTHR43420">
    <property type="entry name" value="ACETYLTRANSFERASE"/>
    <property type="match status" value="1"/>
</dbReference>
<name>A0A645JFC9_9ZZZZ</name>
<keyword evidence="1 4" id="KW-0808">Transferase</keyword>
<dbReference type="GO" id="GO:0035447">
    <property type="term" value="F:mycothiol synthase activity"/>
    <property type="evidence" value="ECO:0007669"/>
    <property type="project" value="UniProtKB-EC"/>
</dbReference>
<protein>
    <submittedName>
        <fullName evidence="4">Mycothiol acetyltransferase</fullName>
        <ecNumber evidence="4">2.3.1.189</ecNumber>
    </submittedName>
</protein>
<sequence>MNDPNIFCDIALIKDKVVGFVQYNKDRDGTNAGEITAIYVLPEYQGRGIGTALLNTAVRALTKEYKTIYLWVLSTNQKSIRFYEQNGFVLEDVQKVEKFLTTTLNVSRMVYQSV</sequence>